<dbReference type="CDD" id="cd02233">
    <property type="entry name" value="cupin_HNL-like"/>
    <property type="match status" value="1"/>
</dbReference>
<dbReference type="InterPro" id="IPR011051">
    <property type="entry name" value="RmlC_Cupin_sf"/>
</dbReference>
<sequence length="163" mass="17780">MPRSLLNQFKTTSVKEFLMNTLETASMTLIPAGTQQPIKGPSEWFTGEVVISSLFNAPPPARVGMAVVNFSAGARTHWHSHPLGQMLLVTQGEGWTQCEGGERTTIRPGDLIWCNCGKRHWHGATASSSMQHVAVQEALEGKAVDWFEPVTDTVYLNGDSVGE</sequence>
<dbReference type="SUPFAM" id="SSF51182">
    <property type="entry name" value="RmlC-like cupins"/>
    <property type="match status" value="1"/>
</dbReference>
<dbReference type="InterPro" id="IPR047263">
    <property type="entry name" value="HNL-like_cupin"/>
</dbReference>
<evidence type="ECO:0000259" key="1">
    <source>
        <dbReference type="Pfam" id="PF07883"/>
    </source>
</evidence>
<reference evidence="2 3" key="1">
    <citation type="journal article" date="2013" name="Genome Announc.">
        <title>Draft Genome Sequence of Shewanella decolorationis S12, a Dye-Degrading Bacterium Isolated from a Wastewater Treatment Plant.</title>
        <authorList>
            <person name="Xu M."/>
            <person name="Fang Y."/>
            <person name="Liu J."/>
            <person name="Chen X."/>
            <person name="Sun G."/>
            <person name="Guo J."/>
            <person name="Hua Z."/>
            <person name="Tu Q."/>
            <person name="Wu L."/>
            <person name="Zhou J."/>
            <person name="Liu X."/>
        </authorList>
    </citation>
    <scope>NUCLEOTIDE SEQUENCE [LARGE SCALE GENOMIC DNA]</scope>
    <source>
        <strain evidence="2 3">S12</strain>
    </source>
</reference>
<proteinExistence type="predicted"/>
<gene>
    <name evidence="2" type="ORF">SHD_0669</name>
</gene>
<organism evidence="2 3">
    <name type="scientific">Shewanella decolorationis S12</name>
    <dbReference type="NCBI Taxonomy" id="1353536"/>
    <lineage>
        <taxon>Bacteria</taxon>
        <taxon>Pseudomonadati</taxon>
        <taxon>Pseudomonadota</taxon>
        <taxon>Gammaproteobacteria</taxon>
        <taxon>Alteromonadales</taxon>
        <taxon>Shewanellaceae</taxon>
        <taxon>Shewanella</taxon>
    </lineage>
</organism>
<dbReference type="InterPro" id="IPR014710">
    <property type="entry name" value="RmlC-like_jellyroll"/>
</dbReference>
<dbReference type="Pfam" id="PF07883">
    <property type="entry name" value="Cupin_2"/>
    <property type="match status" value="1"/>
</dbReference>
<evidence type="ECO:0000313" key="2">
    <source>
        <dbReference type="EMBL" id="ESE42744.1"/>
    </source>
</evidence>
<keyword evidence="3" id="KW-1185">Reference proteome</keyword>
<dbReference type="Gene3D" id="2.60.120.10">
    <property type="entry name" value="Jelly Rolls"/>
    <property type="match status" value="1"/>
</dbReference>
<protein>
    <submittedName>
        <fullName evidence="2">Cupin 2 domain-containing protein</fullName>
    </submittedName>
</protein>
<dbReference type="PANTHER" id="PTHR43698">
    <property type="entry name" value="RIBD C-TERMINAL DOMAIN CONTAINING PROTEIN"/>
    <property type="match status" value="1"/>
</dbReference>
<feature type="domain" description="Cupin type-2" evidence="1">
    <location>
        <begin position="67"/>
        <end position="130"/>
    </location>
</feature>
<dbReference type="EMBL" id="AXZL01000046">
    <property type="protein sequence ID" value="ESE42744.1"/>
    <property type="molecule type" value="Genomic_DNA"/>
</dbReference>
<dbReference type="PANTHER" id="PTHR43698:SF1">
    <property type="entry name" value="BLL4564 PROTEIN"/>
    <property type="match status" value="1"/>
</dbReference>
<name>A0ABP2ZCL2_9GAMM</name>
<comment type="caution">
    <text evidence="2">The sequence shown here is derived from an EMBL/GenBank/DDBJ whole genome shotgun (WGS) entry which is preliminary data.</text>
</comment>
<dbReference type="Proteomes" id="UP000017548">
    <property type="component" value="Unassembled WGS sequence"/>
</dbReference>
<dbReference type="InterPro" id="IPR013096">
    <property type="entry name" value="Cupin_2"/>
</dbReference>
<accession>A0ABP2ZCL2</accession>
<evidence type="ECO:0000313" key="3">
    <source>
        <dbReference type="Proteomes" id="UP000017548"/>
    </source>
</evidence>